<protein>
    <submittedName>
        <fullName evidence="3">Fumarylacetoacetate hydrolase family protein</fullName>
    </submittedName>
</protein>
<dbReference type="InterPro" id="IPR036663">
    <property type="entry name" value="Fumarylacetoacetase_C_sf"/>
</dbReference>
<dbReference type="PANTHER" id="PTHR11820:SF7">
    <property type="entry name" value="ACYLPYRUVASE FAHD1, MITOCHONDRIAL"/>
    <property type="match status" value="1"/>
</dbReference>
<evidence type="ECO:0000313" key="3">
    <source>
        <dbReference type="EMBL" id="MDV5170262.1"/>
    </source>
</evidence>
<dbReference type="Proteomes" id="UP001186452">
    <property type="component" value="Unassembled WGS sequence"/>
</dbReference>
<name>A0ABU3ZJR5_9GAMM</name>
<keyword evidence="3" id="KW-0378">Hydrolase</keyword>
<accession>A0ABU3ZJR5</accession>
<dbReference type="Gene3D" id="3.90.850.10">
    <property type="entry name" value="Fumarylacetoacetase-like, C-terminal domain"/>
    <property type="match status" value="1"/>
</dbReference>
<dbReference type="Pfam" id="PF01557">
    <property type="entry name" value="FAA_hydrolase"/>
    <property type="match status" value="1"/>
</dbReference>
<keyword evidence="4" id="KW-1185">Reference proteome</keyword>
<dbReference type="PANTHER" id="PTHR11820">
    <property type="entry name" value="ACYLPYRUVASE"/>
    <property type="match status" value="1"/>
</dbReference>
<comment type="caution">
    <text evidence="3">The sequence shown here is derived from an EMBL/GenBank/DDBJ whole genome shotgun (WGS) entry which is preliminary data.</text>
</comment>
<sequence length="211" mass="23183">MLKGIEMKTVIVEKQVVVPNKVVCVGRNYVAHIHELGNEVPDEMVLFIKPNSAIAEELSSSHRCDELHYEAELSFLFRNGRFDAVAVGLDLTKRGVQSKLKEKGLPWERSKAFDGSALFSEFVPLPSEALGELGLRLYIDGEVIQEGNISLMIYSPDVILQEVQTFMTLNDGDIVMTGTPSGVGKVQAGSQFEAQVTAGEEVIVSTQWVAK</sequence>
<dbReference type="EMBL" id="JAWJZI010000005">
    <property type="protein sequence ID" value="MDV5170262.1"/>
    <property type="molecule type" value="Genomic_DNA"/>
</dbReference>
<evidence type="ECO:0000256" key="1">
    <source>
        <dbReference type="ARBA" id="ARBA00022723"/>
    </source>
</evidence>
<dbReference type="SUPFAM" id="SSF56529">
    <property type="entry name" value="FAH"/>
    <property type="match status" value="1"/>
</dbReference>
<evidence type="ECO:0000313" key="4">
    <source>
        <dbReference type="Proteomes" id="UP001186452"/>
    </source>
</evidence>
<proteinExistence type="predicted"/>
<dbReference type="GO" id="GO:0016787">
    <property type="term" value="F:hydrolase activity"/>
    <property type="evidence" value="ECO:0007669"/>
    <property type="project" value="UniProtKB-KW"/>
</dbReference>
<dbReference type="InterPro" id="IPR011234">
    <property type="entry name" value="Fumarylacetoacetase-like_C"/>
</dbReference>
<keyword evidence="1" id="KW-0479">Metal-binding</keyword>
<reference evidence="3 4" key="1">
    <citation type="submission" date="2023-10" db="EMBL/GenBank/DDBJ databases">
        <title>Marine bacteria isolated from horseshoe crab.</title>
        <authorList>
            <person name="Cheng T.H."/>
        </authorList>
    </citation>
    <scope>NUCLEOTIDE SEQUENCE [LARGE SCALE GENOMIC DNA]</scope>
    <source>
        <strain evidence="3 4">HSC6</strain>
    </source>
</reference>
<gene>
    <name evidence="3" type="ORF">R2X38_14750</name>
</gene>
<organism evidence="3 4">
    <name type="scientific">Photobacterium rosenbergii</name>
    <dbReference type="NCBI Taxonomy" id="294936"/>
    <lineage>
        <taxon>Bacteria</taxon>
        <taxon>Pseudomonadati</taxon>
        <taxon>Pseudomonadota</taxon>
        <taxon>Gammaproteobacteria</taxon>
        <taxon>Vibrionales</taxon>
        <taxon>Vibrionaceae</taxon>
        <taxon>Photobacterium</taxon>
    </lineage>
</organism>
<feature type="domain" description="Fumarylacetoacetase-like C-terminal" evidence="2">
    <location>
        <begin position="21"/>
        <end position="197"/>
    </location>
</feature>
<evidence type="ECO:0000259" key="2">
    <source>
        <dbReference type="Pfam" id="PF01557"/>
    </source>
</evidence>